<dbReference type="AlphaFoldDB" id="A0AA38MKM1"/>
<dbReference type="Proteomes" id="UP001168821">
    <property type="component" value="Unassembled WGS sequence"/>
</dbReference>
<sequence>MKKKYKQMRIKKEALGCRELPLNLHINETKTKQNNKIFGMKNKTGIGTWNVRTMLEATQLAQIIHEMDLLNMKMLGLYETRWPGNGKITNRNGSVLLYSGKEESEKRMGGVGILLSLKLERVCYNGISFRTEL</sequence>
<protein>
    <submittedName>
        <fullName evidence="1">Uncharacterized protein</fullName>
    </submittedName>
</protein>
<keyword evidence="2" id="KW-1185">Reference proteome</keyword>
<accession>A0AA38MKM1</accession>
<comment type="caution">
    <text evidence="1">The sequence shown here is derived from an EMBL/GenBank/DDBJ whole genome shotgun (WGS) entry which is preliminary data.</text>
</comment>
<name>A0AA38MKM1_9CUCU</name>
<proteinExistence type="predicted"/>
<gene>
    <name evidence="1" type="ORF">Zmor_011692</name>
</gene>
<evidence type="ECO:0000313" key="2">
    <source>
        <dbReference type="Proteomes" id="UP001168821"/>
    </source>
</evidence>
<evidence type="ECO:0000313" key="1">
    <source>
        <dbReference type="EMBL" id="KAJ3660036.1"/>
    </source>
</evidence>
<reference evidence="1" key="1">
    <citation type="journal article" date="2023" name="G3 (Bethesda)">
        <title>Whole genome assemblies of Zophobas morio and Tenebrio molitor.</title>
        <authorList>
            <person name="Kaur S."/>
            <person name="Stinson S.A."/>
            <person name="diCenzo G.C."/>
        </authorList>
    </citation>
    <scope>NUCLEOTIDE SEQUENCE</scope>
    <source>
        <strain evidence="1">QUZm001</strain>
    </source>
</reference>
<organism evidence="1 2">
    <name type="scientific">Zophobas morio</name>
    <dbReference type="NCBI Taxonomy" id="2755281"/>
    <lineage>
        <taxon>Eukaryota</taxon>
        <taxon>Metazoa</taxon>
        <taxon>Ecdysozoa</taxon>
        <taxon>Arthropoda</taxon>
        <taxon>Hexapoda</taxon>
        <taxon>Insecta</taxon>
        <taxon>Pterygota</taxon>
        <taxon>Neoptera</taxon>
        <taxon>Endopterygota</taxon>
        <taxon>Coleoptera</taxon>
        <taxon>Polyphaga</taxon>
        <taxon>Cucujiformia</taxon>
        <taxon>Tenebrionidae</taxon>
        <taxon>Zophobas</taxon>
    </lineage>
</organism>
<dbReference type="EMBL" id="JALNTZ010000003">
    <property type="protein sequence ID" value="KAJ3660036.1"/>
    <property type="molecule type" value="Genomic_DNA"/>
</dbReference>